<reference evidence="1" key="1">
    <citation type="journal article" date="2022" name="Int. J. Mol. Sci.">
        <title>Draft Genome of Tanacetum Coccineum: Genomic Comparison of Closely Related Tanacetum-Family Plants.</title>
        <authorList>
            <person name="Yamashiro T."/>
            <person name="Shiraishi A."/>
            <person name="Nakayama K."/>
            <person name="Satake H."/>
        </authorList>
    </citation>
    <scope>NUCLEOTIDE SEQUENCE</scope>
</reference>
<proteinExistence type="predicted"/>
<evidence type="ECO:0000313" key="1">
    <source>
        <dbReference type="EMBL" id="GJS90486.1"/>
    </source>
</evidence>
<gene>
    <name evidence="1" type="ORF">Tco_0773122</name>
</gene>
<dbReference type="EMBL" id="BQNB010011431">
    <property type="protein sequence ID" value="GJS90486.1"/>
    <property type="molecule type" value="Genomic_DNA"/>
</dbReference>
<dbReference type="Proteomes" id="UP001151760">
    <property type="component" value="Unassembled WGS sequence"/>
</dbReference>
<comment type="caution">
    <text evidence="1">The sequence shown here is derived from an EMBL/GenBank/DDBJ whole genome shotgun (WGS) entry which is preliminary data.</text>
</comment>
<accession>A0ABQ4ZL48</accession>
<reference evidence="1" key="2">
    <citation type="submission" date="2022-01" db="EMBL/GenBank/DDBJ databases">
        <authorList>
            <person name="Yamashiro T."/>
            <person name="Shiraishi A."/>
            <person name="Satake H."/>
            <person name="Nakayama K."/>
        </authorList>
    </citation>
    <scope>NUCLEOTIDE SEQUENCE</scope>
</reference>
<evidence type="ECO:0000313" key="2">
    <source>
        <dbReference type="Proteomes" id="UP001151760"/>
    </source>
</evidence>
<organism evidence="1 2">
    <name type="scientific">Tanacetum coccineum</name>
    <dbReference type="NCBI Taxonomy" id="301880"/>
    <lineage>
        <taxon>Eukaryota</taxon>
        <taxon>Viridiplantae</taxon>
        <taxon>Streptophyta</taxon>
        <taxon>Embryophyta</taxon>
        <taxon>Tracheophyta</taxon>
        <taxon>Spermatophyta</taxon>
        <taxon>Magnoliopsida</taxon>
        <taxon>eudicotyledons</taxon>
        <taxon>Gunneridae</taxon>
        <taxon>Pentapetalae</taxon>
        <taxon>asterids</taxon>
        <taxon>campanulids</taxon>
        <taxon>Asterales</taxon>
        <taxon>Asteraceae</taxon>
        <taxon>Asteroideae</taxon>
        <taxon>Anthemideae</taxon>
        <taxon>Anthemidinae</taxon>
        <taxon>Tanacetum</taxon>
    </lineage>
</organism>
<protein>
    <submittedName>
        <fullName evidence="1">Uncharacterized protein</fullName>
    </submittedName>
</protein>
<keyword evidence="2" id="KW-1185">Reference proteome</keyword>
<name>A0ABQ4ZL48_9ASTR</name>
<sequence length="196" mass="21260">MQRLRASAQLNAELDARIAELNHDMDTELYPHMLTAVAGRRKVIYMAINNGIQEGLEACIEHGRAGRSLAAVEAYDSGVEAKYVAAVHNLENVSFPLLDQLEALKDSPLELLMSSLTLEGSYIEDDPTPKFRKSISHEILLSDALAALRARCEKHKKARLEIGGPSVVTPSLSSQEESLAVADHQVSSAANVDGTV</sequence>